<dbReference type="Pfam" id="PF00082">
    <property type="entry name" value="Peptidase_S8"/>
    <property type="match status" value="1"/>
</dbReference>
<dbReference type="InterPro" id="IPR036852">
    <property type="entry name" value="Peptidase_S8/S53_dom_sf"/>
</dbReference>
<dbReference type="OrthoDB" id="9798386at2"/>
<keyword evidence="3 5" id="KW-0378">Hydrolase</keyword>
<dbReference type="GO" id="GO:0004252">
    <property type="term" value="F:serine-type endopeptidase activity"/>
    <property type="evidence" value="ECO:0007669"/>
    <property type="project" value="UniProtKB-UniRule"/>
</dbReference>
<feature type="active site" description="Charge relay system" evidence="5">
    <location>
        <position position="143"/>
    </location>
</feature>
<feature type="domain" description="Peptidase S8/S53" evidence="7">
    <location>
        <begin position="100"/>
        <end position="327"/>
    </location>
</feature>
<dbReference type="EMBL" id="FQWQ01000001">
    <property type="protein sequence ID" value="SHG43598.1"/>
    <property type="molecule type" value="Genomic_DNA"/>
</dbReference>
<dbReference type="InterPro" id="IPR050131">
    <property type="entry name" value="Peptidase_S8_subtilisin-like"/>
</dbReference>
<feature type="active site" description="Charge relay system" evidence="5">
    <location>
        <position position="303"/>
    </location>
</feature>
<evidence type="ECO:0000256" key="5">
    <source>
        <dbReference type="PROSITE-ProRule" id="PRU01240"/>
    </source>
</evidence>
<dbReference type="PRINTS" id="PR00723">
    <property type="entry name" value="SUBTILISIN"/>
</dbReference>
<accession>A0A1M5JSV7</accession>
<evidence type="ECO:0000313" key="8">
    <source>
        <dbReference type="EMBL" id="SHG43598.1"/>
    </source>
</evidence>
<protein>
    <submittedName>
        <fullName evidence="8">Serine protease, subtilisin family</fullName>
    </submittedName>
</protein>
<dbReference type="AlphaFoldDB" id="A0A1M5JSV7"/>
<dbReference type="InterPro" id="IPR015500">
    <property type="entry name" value="Peptidase_S8_subtilisin-rel"/>
</dbReference>
<dbReference type="Proteomes" id="UP000184212">
    <property type="component" value="Unassembled WGS sequence"/>
</dbReference>
<comment type="similarity">
    <text evidence="1 5">Belongs to the peptidase S8 family.</text>
</comment>
<evidence type="ECO:0000256" key="2">
    <source>
        <dbReference type="ARBA" id="ARBA00022670"/>
    </source>
</evidence>
<evidence type="ECO:0000256" key="1">
    <source>
        <dbReference type="ARBA" id="ARBA00011073"/>
    </source>
</evidence>
<keyword evidence="6" id="KW-1133">Transmembrane helix</keyword>
<evidence type="ECO:0000256" key="6">
    <source>
        <dbReference type="SAM" id="Phobius"/>
    </source>
</evidence>
<evidence type="ECO:0000256" key="3">
    <source>
        <dbReference type="ARBA" id="ARBA00022801"/>
    </source>
</evidence>
<reference evidence="8 9" key="1">
    <citation type="submission" date="2016-11" db="EMBL/GenBank/DDBJ databases">
        <authorList>
            <person name="Jaros S."/>
            <person name="Januszkiewicz K."/>
            <person name="Wedrychowicz H."/>
        </authorList>
    </citation>
    <scope>NUCLEOTIDE SEQUENCE [LARGE SCALE GENOMIC DNA]</scope>
    <source>
        <strain evidence="8 9">DSM 24574</strain>
    </source>
</reference>
<dbReference type="GO" id="GO:0006508">
    <property type="term" value="P:proteolysis"/>
    <property type="evidence" value="ECO:0007669"/>
    <property type="project" value="UniProtKB-KW"/>
</dbReference>
<gene>
    <name evidence="8" type="ORF">SAMN04488109_0266</name>
</gene>
<dbReference type="RefSeq" id="WP_073130195.1">
    <property type="nucleotide sequence ID" value="NZ_FQWQ01000001.1"/>
</dbReference>
<evidence type="ECO:0000313" key="9">
    <source>
        <dbReference type="Proteomes" id="UP000184212"/>
    </source>
</evidence>
<keyword evidence="6" id="KW-0472">Membrane</keyword>
<name>A0A1M5JSV7_9BACT</name>
<proteinExistence type="inferred from homology"/>
<keyword evidence="2 5" id="KW-0645">Protease</keyword>
<dbReference type="PANTHER" id="PTHR43806:SF11">
    <property type="entry name" value="CEREVISIN-RELATED"/>
    <property type="match status" value="1"/>
</dbReference>
<organism evidence="8 9">
    <name type="scientific">Chryseolinea serpens</name>
    <dbReference type="NCBI Taxonomy" id="947013"/>
    <lineage>
        <taxon>Bacteria</taxon>
        <taxon>Pseudomonadati</taxon>
        <taxon>Bacteroidota</taxon>
        <taxon>Cytophagia</taxon>
        <taxon>Cytophagales</taxon>
        <taxon>Fulvivirgaceae</taxon>
        <taxon>Chryseolinea</taxon>
    </lineage>
</organism>
<dbReference type="PANTHER" id="PTHR43806">
    <property type="entry name" value="PEPTIDASE S8"/>
    <property type="match status" value="1"/>
</dbReference>
<keyword evidence="6" id="KW-0812">Transmembrane</keyword>
<feature type="active site" description="Charge relay system" evidence="5">
    <location>
        <position position="109"/>
    </location>
</feature>
<dbReference type="STRING" id="947013.SAMN04488109_0266"/>
<keyword evidence="4 5" id="KW-0720">Serine protease</keyword>
<dbReference type="Gene3D" id="3.40.50.200">
    <property type="entry name" value="Peptidase S8/S53 domain"/>
    <property type="match status" value="1"/>
</dbReference>
<dbReference type="SUPFAM" id="SSF52743">
    <property type="entry name" value="Subtilisin-like"/>
    <property type="match status" value="1"/>
</dbReference>
<dbReference type="InterPro" id="IPR000209">
    <property type="entry name" value="Peptidase_S8/S53_dom"/>
</dbReference>
<keyword evidence="9" id="KW-1185">Reference proteome</keyword>
<evidence type="ECO:0000256" key="4">
    <source>
        <dbReference type="ARBA" id="ARBA00022825"/>
    </source>
</evidence>
<sequence>MKLVVKDFLNVRVGDPNVNAPSFQYLAPGSEVEVDGRLYKGGEFEKINTWYKDAANNYYWSGGFAVEKIVTPTEFDPAKMSWGHERYNLPFIWNKLKTTGEGITVAVIDTGADTHHEDLATKINPLSKSFVGDAGNFNDTDGHGTTMAGIIGASGKSKVFGVAPGAGLLILKASEHKRGGDVKLFAKALDYAADIAAVDIISFSTVLPDDADLKTAIGKCHAKGKVVIAAIGNARDISIPEGPDVNTFPACYDNVIAIGAFDPAGNIVPFSNWNPQLDLLAPGDLSVLTTTLNNGRGFGGGTSIATAFTAGCLALLLASAKGKTSKDKCIEAIFSTCDDIGPTIGRDIRSGRGLLNLRNAITKL</sequence>
<feature type="transmembrane region" description="Helical" evidence="6">
    <location>
        <begin position="298"/>
        <end position="318"/>
    </location>
</feature>
<dbReference type="PROSITE" id="PS51892">
    <property type="entry name" value="SUBTILASE"/>
    <property type="match status" value="1"/>
</dbReference>
<evidence type="ECO:0000259" key="7">
    <source>
        <dbReference type="Pfam" id="PF00082"/>
    </source>
</evidence>